<dbReference type="Pfam" id="PF01565">
    <property type="entry name" value="FAD_binding_4"/>
    <property type="match status" value="1"/>
</dbReference>
<organism evidence="4 5">
    <name type="scientific">Pelagibius litoralis</name>
    <dbReference type="NCBI Taxonomy" id="374515"/>
    <lineage>
        <taxon>Bacteria</taxon>
        <taxon>Pseudomonadati</taxon>
        <taxon>Pseudomonadota</taxon>
        <taxon>Alphaproteobacteria</taxon>
        <taxon>Rhodospirillales</taxon>
        <taxon>Rhodovibrionaceae</taxon>
        <taxon>Pelagibius</taxon>
    </lineage>
</organism>
<dbReference type="InterPro" id="IPR006094">
    <property type="entry name" value="Oxid_FAD_bind_N"/>
</dbReference>
<dbReference type="PANTHER" id="PTHR11748">
    <property type="entry name" value="D-LACTATE DEHYDROGENASE"/>
    <property type="match status" value="1"/>
</dbReference>
<dbReference type="InterPro" id="IPR016169">
    <property type="entry name" value="FAD-bd_PCMH_sub2"/>
</dbReference>
<dbReference type="EMBL" id="JAAQPH010000007">
    <property type="protein sequence ID" value="NIA69085.1"/>
    <property type="molecule type" value="Genomic_DNA"/>
</dbReference>
<accession>A0A967C557</accession>
<evidence type="ECO:0000256" key="2">
    <source>
        <dbReference type="ARBA" id="ARBA00022827"/>
    </source>
</evidence>
<evidence type="ECO:0000256" key="1">
    <source>
        <dbReference type="ARBA" id="ARBA00022630"/>
    </source>
</evidence>
<dbReference type="GO" id="GO:0071949">
    <property type="term" value="F:FAD binding"/>
    <property type="evidence" value="ECO:0007669"/>
    <property type="project" value="InterPro"/>
</dbReference>
<dbReference type="Gene3D" id="3.30.465.10">
    <property type="match status" value="1"/>
</dbReference>
<dbReference type="InterPro" id="IPR016164">
    <property type="entry name" value="FAD-linked_Oxase-like_C"/>
</dbReference>
<dbReference type="InterPro" id="IPR016166">
    <property type="entry name" value="FAD-bd_PCMH"/>
</dbReference>
<dbReference type="PANTHER" id="PTHR11748:SF103">
    <property type="entry name" value="GLYCOLATE OXIDASE SUBUNIT GLCE"/>
    <property type="match status" value="1"/>
</dbReference>
<dbReference type="AlphaFoldDB" id="A0A967C557"/>
<dbReference type="InterPro" id="IPR036318">
    <property type="entry name" value="FAD-bd_PCMH-like_sf"/>
</dbReference>
<keyword evidence="5" id="KW-1185">Reference proteome</keyword>
<comment type="caution">
    <text evidence="4">The sequence shown here is derived from an EMBL/GenBank/DDBJ whole genome shotgun (WGS) entry which is preliminary data.</text>
</comment>
<gene>
    <name evidence="4" type="primary">glcE</name>
    <name evidence="4" type="ORF">HBA54_10850</name>
</gene>
<evidence type="ECO:0000259" key="3">
    <source>
        <dbReference type="PROSITE" id="PS51387"/>
    </source>
</evidence>
<dbReference type="GO" id="GO:0019154">
    <property type="term" value="F:glycolate dehydrogenase activity"/>
    <property type="evidence" value="ECO:0007669"/>
    <property type="project" value="UniProtKB-EC"/>
</dbReference>
<dbReference type="SUPFAM" id="SSF56176">
    <property type="entry name" value="FAD-binding/transporter-associated domain-like"/>
    <property type="match status" value="1"/>
</dbReference>
<proteinExistence type="predicted"/>
<dbReference type="Proteomes" id="UP000761264">
    <property type="component" value="Unassembled WGS sequence"/>
</dbReference>
<protein>
    <submittedName>
        <fullName evidence="4">Glycolate oxidase subunit GlcE</fullName>
        <ecNumber evidence="4">1.1.99.14</ecNumber>
    </submittedName>
</protein>
<reference evidence="4" key="1">
    <citation type="submission" date="2020-03" db="EMBL/GenBank/DDBJ databases">
        <title>Genome of Pelagibius litoralis DSM 21314T.</title>
        <authorList>
            <person name="Wang G."/>
        </authorList>
    </citation>
    <scope>NUCLEOTIDE SEQUENCE</scope>
    <source>
        <strain evidence="4">DSM 21314</strain>
    </source>
</reference>
<dbReference type="NCBIfam" id="NF008439">
    <property type="entry name" value="PRK11282.1"/>
    <property type="match status" value="1"/>
</dbReference>
<dbReference type="PROSITE" id="PS51387">
    <property type="entry name" value="FAD_PCMH"/>
    <property type="match status" value="1"/>
</dbReference>
<evidence type="ECO:0000313" key="5">
    <source>
        <dbReference type="Proteomes" id="UP000761264"/>
    </source>
</evidence>
<dbReference type="RefSeq" id="WP_167224326.1">
    <property type="nucleotide sequence ID" value="NZ_JAAQPH010000007.1"/>
</dbReference>
<feature type="domain" description="FAD-binding PCMH-type" evidence="3">
    <location>
        <begin position="1"/>
        <end position="183"/>
    </location>
</feature>
<dbReference type="EC" id="1.1.99.14" evidence="4"/>
<keyword evidence="2" id="KW-0274">FAD</keyword>
<sequence length="408" mass="42635">MESSFAVENSDQLVEAVTWAAAEQQPLEVIGRGSKRALGRPVQAGHSLDLSRLTGITLYEPEELVLSARAGTSLAEIEAAVAEKNQMLAFEPVDLSPLLGGAAGGGSIGGVLACNLSGPRRIKAGAARDHFLGVESASGRGEIFKSGGRVVKNVTGYDLCKLLCGSYGTLAVMTDVTLKVLPRPQKTYTVLVLGLDDATAVKAMSRALGSPHEVSGAAHLPAGLAAGSAVSYVAEAGGAVTAIRLEGPGPSVEYRCAALRRELADLGDTEELHSRNSLALWQELRDVRPLWVQEDKGPERAVWRISVAPSEGPEVVAAIGQGEAFYDWGGGLVWLALSAEGDAGAGRIRDVLRPGGGHATLIRAPLEVRAAEPVFHPQDPAMAALSARVKDGFDPCRVLNPGRMYAGL</sequence>
<name>A0A967C557_9PROT</name>
<evidence type="ECO:0000313" key="4">
    <source>
        <dbReference type="EMBL" id="NIA69085.1"/>
    </source>
</evidence>
<keyword evidence="1" id="KW-0285">Flavoprotein</keyword>
<dbReference type="SUPFAM" id="SSF55103">
    <property type="entry name" value="FAD-linked oxidases, C-terminal domain"/>
    <property type="match status" value="1"/>
</dbReference>
<keyword evidence="4" id="KW-0560">Oxidoreductase</keyword>